<dbReference type="CDD" id="cd06577">
    <property type="entry name" value="PASTA_pknB"/>
    <property type="match status" value="1"/>
</dbReference>
<dbReference type="Proteomes" id="UP000824076">
    <property type="component" value="Unassembled WGS sequence"/>
</dbReference>
<dbReference type="InterPro" id="IPR005543">
    <property type="entry name" value="PASTA_dom"/>
</dbReference>
<comment type="caution">
    <text evidence="3">The sequence shown here is derived from an EMBL/GenBank/DDBJ whole genome shotgun (WGS) entry which is preliminary data.</text>
</comment>
<evidence type="ECO:0000259" key="2">
    <source>
        <dbReference type="PROSITE" id="PS51178"/>
    </source>
</evidence>
<keyword evidence="1" id="KW-0812">Transmembrane</keyword>
<dbReference type="Gene3D" id="3.30.10.20">
    <property type="match status" value="2"/>
</dbReference>
<feature type="domain" description="PASTA" evidence="2">
    <location>
        <begin position="55"/>
        <end position="122"/>
    </location>
</feature>
<dbReference type="AlphaFoldDB" id="A0A9D1ILP9"/>
<keyword evidence="1" id="KW-1133">Transmembrane helix</keyword>
<feature type="domain" description="PASTA" evidence="2">
    <location>
        <begin position="124"/>
        <end position="194"/>
    </location>
</feature>
<gene>
    <name evidence="3" type="ORF">IAD18_06280</name>
</gene>
<accession>A0A9D1ILP9</accession>
<proteinExistence type="predicted"/>
<keyword evidence="1" id="KW-0472">Membrane</keyword>
<reference evidence="3" key="2">
    <citation type="journal article" date="2021" name="PeerJ">
        <title>Extensive microbial diversity within the chicken gut microbiome revealed by metagenomics and culture.</title>
        <authorList>
            <person name="Gilroy R."/>
            <person name="Ravi A."/>
            <person name="Getino M."/>
            <person name="Pursley I."/>
            <person name="Horton D.L."/>
            <person name="Alikhan N.F."/>
            <person name="Baker D."/>
            <person name="Gharbi K."/>
            <person name="Hall N."/>
            <person name="Watson M."/>
            <person name="Adriaenssens E.M."/>
            <person name="Foster-Nyarko E."/>
            <person name="Jarju S."/>
            <person name="Secka A."/>
            <person name="Antonio M."/>
            <person name="Oren A."/>
            <person name="Chaudhuri R.R."/>
            <person name="La Ragione R."/>
            <person name="Hildebrand F."/>
            <person name="Pallen M.J."/>
        </authorList>
    </citation>
    <scope>NUCLEOTIDE SEQUENCE</scope>
    <source>
        <strain evidence="3">17073</strain>
    </source>
</reference>
<dbReference type="EMBL" id="DVMS01000177">
    <property type="protein sequence ID" value="HIU39255.1"/>
    <property type="molecule type" value="Genomic_DNA"/>
</dbReference>
<feature type="transmembrane region" description="Helical" evidence="1">
    <location>
        <begin position="27"/>
        <end position="52"/>
    </location>
</feature>
<evidence type="ECO:0000313" key="3">
    <source>
        <dbReference type="EMBL" id="HIU39255.1"/>
    </source>
</evidence>
<organism evidence="3 4">
    <name type="scientific">Candidatus Limisoma intestinavium</name>
    <dbReference type="NCBI Taxonomy" id="2840856"/>
    <lineage>
        <taxon>Bacteria</taxon>
        <taxon>Pseudomonadati</taxon>
        <taxon>Bacteroidota</taxon>
        <taxon>Bacteroidia</taxon>
        <taxon>Bacteroidales</taxon>
        <taxon>Candidatus Limisoma</taxon>
    </lineage>
</organism>
<protein>
    <submittedName>
        <fullName evidence="3">PASTA domain-containing protein</fullName>
    </submittedName>
</protein>
<sequence>MHKPFILLIVANDSQNFFKKFYTQHRIISTIIIIAIADCIILIASYLGLGWFTNHNDSITVPELHGLTAEEAADKLAECNLKLEINDSIYVENVEPGHIIEQNPKAGSEVKSNRSVYVIIRTYATKLVTLPDMIDMSARQGESILKSAGIKNVIIETVPSEYADLVYEVKWNGSTLYAGDQIPVSATVTLVVGDGSLSEIIEDSLFNLEAEEIIDDYVLYGTEY</sequence>
<dbReference type="SUPFAM" id="SSF54184">
    <property type="entry name" value="Penicillin-binding protein 2x (pbp-2x), c-terminal domain"/>
    <property type="match status" value="1"/>
</dbReference>
<evidence type="ECO:0000256" key="1">
    <source>
        <dbReference type="SAM" id="Phobius"/>
    </source>
</evidence>
<dbReference type="SMART" id="SM00740">
    <property type="entry name" value="PASTA"/>
    <property type="match status" value="2"/>
</dbReference>
<dbReference type="PROSITE" id="PS51178">
    <property type="entry name" value="PASTA"/>
    <property type="match status" value="2"/>
</dbReference>
<evidence type="ECO:0000313" key="4">
    <source>
        <dbReference type="Proteomes" id="UP000824076"/>
    </source>
</evidence>
<dbReference type="Pfam" id="PF03793">
    <property type="entry name" value="PASTA"/>
    <property type="match status" value="1"/>
</dbReference>
<reference evidence="3" key="1">
    <citation type="submission" date="2020-10" db="EMBL/GenBank/DDBJ databases">
        <authorList>
            <person name="Gilroy R."/>
        </authorList>
    </citation>
    <scope>NUCLEOTIDE SEQUENCE</scope>
    <source>
        <strain evidence="3">17073</strain>
    </source>
</reference>
<name>A0A9D1ILP9_9BACT</name>